<evidence type="ECO:0000313" key="1">
    <source>
        <dbReference type="EMBL" id="MBB4348430.1"/>
    </source>
</evidence>
<comment type="caution">
    <text evidence="3">The sequence shown here is derived from an EMBL/GenBank/DDBJ whole genome shotgun (WGS) entry which is preliminary data.</text>
</comment>
<proteinExistence type="predicted"/>
<name>A0A7W4XDV7_9HYPH</name>
<dbReference type="EMBL" id="JACIHM010000002">
    <property type="protein sequence ID" value="MBB4446357.1"/>
    <property type="molecule type" value="Genomic_DNA"/>
</dbReference>
<evidence type="ECO:0000313" key="6">
    <source>
        <dbReference type="Proteomes" id="UP000576087"/>
    </source>
</evidence>
<evidence type="ECO:0000313" key="4">
    <source>
        <dbReference type="Proteomes" id="UP000520770"/>
    </source>
</evidence>
<dbReference type="RefSeq" id="WP_148142818.1">
    <property type="nucleotide sequence ID" value="NZ_JACIGW010000002.1"/>
</dbReference>
<evidence type="ECO:0000313" key="5">
    <source>
        <dbReference type="Proteomes" id="UP000524535"/>
    </source>
</evidence>
<accession>A0A7W4XDV7</accession>
<protein>
    <submittedName>
        <fullName evidence="3">Uncharacterized protein</fullName>
    </submittedName>
</protein>
<dbReference type="Proteomes" id="UP000524535">
    <property type="component" value="Unassembled WGS sequence"/>
</dbReference>
<evidence type="ECO:0000313" key="2">
    <source>
        <dbReference type="EMBL" id="MBB4411666.1"/>
    </source>
</evidence>
<dbReference type="EMBL" id="JACIGW010000002">
    <property type="protein sequence ID" value="MBB4348430.1"/>
    <property type="molecule type" value="Genomic_DNA"/>
</dbReference>
<dbReference type="Proteomes" id="UP000520770">
    <property type="component" value="Unassembled WGS sequence"/>
</dbReference>
<reference evidence="4 5" key="1">
    <citation type="submission" date="2020-08" db="EMBL/GenBank/DDBJ databases">
        <title>Genomic Encyclopedia of Type Strains, Phase IV (KMG-V): Genome sequencing to study the core and pangenomes of soil and plant-associated prokaryotes.</title>
        <authorList>
            <person name="Whitman W."/>
        </authorList>
    </citation>
    <scope>NUCLEOTIDE SEQUENCE [LARGE SCALE GENOMIC DNA]</scope>
    <source>
        <strain evidence="2 5">SEMIA 444</strain>
        <strain evidence="1 4">SEMIA 448</strain>
        <strain evidence="3 6">SEMIA 452</strain>
    </source>
</reference>
<dbReference type="Proteomes" id="UP000576087">
    <property type="component" value="Unassembled WGS sequence"/>
</dbReference>
<gene>
    <name evidence="2" type="ORF">GGE31_002171</name>
    <name evidence="1" type="ORF">GGE33_002172</name>
    <name evidence="3" type="ORF">GGE35_002173</name>
</gene>
<organism evidence="3 6">
    <name type="scientific">Aliirhizobium cellulosilyticum</name>
    <dbReference type="NCBI Taxonomy" id="393664"/>
    <lineage>
        <taxon>Bacteria</taxon>
        <taxon>Pseudomonadati</taxon>
        <taxon>Pseudomonadota</taxon>
        <taxon>Alphaproteobacteria</taxon>
        <taxon>Hyphomicrobiales</taxon>
        <taxon>Rhizobiaceae</taxon>
        <taxon>Aliirhizobium</taxon>
    </lineage>
</organism>
<dbReference type="EMBL" id="JACIGY010000002">
    <property type="protein sequence ID" value="MBB4411666.1"/>
    <property type="molecule type" value="Genomic_DNA"/>
</dbReference>
<evidence type="ECO:0000313" key="3">
    <source>
        <dbReference type="EMBL" id="MBB4446357.1"/>
    </source>
</evidence>
<sequence>MRAETFVLKFLSPQTGCSIHEMRFEANPAIVASILVTEFADLATHSFYPDKEELFALASAADLLLPEWDGEIMLTRPHRIDEASYLVHTNFELPLMLEGRKPFAILDGEEGVEWFENVRNLFRPHVESGAFVESVKAVRGGGQTFLTVYYALPGEEWRFKAYDDLMNGPRPWTEEMERRQGYLLGYTQEECDWWIANDFRHPSPTTPY</sequence>
<keyword evidence="5" id="KW-1185">Reference proteome</keyword>
<dbReference type="AlphaFoldDB" id="A0A7W4XDV7"/>